<name>A0A9W6I6K5_9ACTN</name>
<dbReference type="Proteomes" id="UP001143474">
    <property type="component" value="Unassembled WGS sequence"/>
</dbReference>
<feature type="transmembrane region" description="Helical" evidence="2">
    <location>
        <begin position="771"/>
        <end position="792"/>
    </location>
</feature>
<feature type="compositionally biased region" description="Polar residues" evidence="1">
    <location>
        <begin position="58"/>
        <end position="67"/>
    </location>
</feature>
<evidence type="ECO:0000256" key="2">
    <source>
        <dbReference type="SAM" id="Phobius"/>
    </source>
</evidence>
<sequence length="1006" mass="103571">MSRQFTLLTVAHSVEPGQGPDPSEVGLPMQDPPTDPTGLQFRGAFSGFPANAPGTRETMPNTHNSGTRAGGKEAMASEQSSQSHLPPAWPDTAESTPSWANDSLGTSPRLPLPQDEPQRANGSPQASSGSARTSPGNGWDQASNPQTGWDQASTPQPTGREQAGATQPANGWDQTAAPQPGNGWEQASNPQTGWDQASTPQPTGREQAGATQPANGWDQTAAPQPGNGWEQASNPQTGWDQASTPQTGGWEQAGATQPANGWDQANTSQQENGWSQASTPQPGGWEQAGASLPGEGQDRSGAPEQGGGFSQASSLPDSPQAPSGNGWDQASNPQAGGWEQAGATQPATGWEQAGAPQPDNDRARTSWATGSWDQAFTPMPKDELRQDSALPGERENTPPGERETRPQDAAPTDVEGWQPLPPREPGASLSAAIAESGAWEPVARTDNAVWPSAAQPEATWPSSAQTDSAWPPANPAANGASDPNAGWPSATPADNAVWPPAASTDNPVWPPANPAENSGWPPASSSGSSSDGGAWPPASPAANTGNGLSNPNAGWPSATPADNAVWPPAASTDNPVWPPANPAEAQSPLTSPAWANTTAQPQGDPFGQAAGNGVPQGGGASPGDGAAGFGVPNNPAVWALASATDAPPASQPVAHPAQNPLGAQHPADGAHAPQGQPLGPGYQPLPGQPGQPPQAQPGHPGAPGQPLQGQPGHHLSQDPSDPNRRFVTAGQISGPKTPPPERQQELWDTVFGDNYQAMGDEDELEGQGRPVWVFALVGSVVIALVGALLWAFMAGPLAATKEEDPAPQTKPSATKKPTAKPQTIGRLPRFPGKASPVAGTLPDQAAAISVSRLGGPWRQDQRRTVPTVYGFTTRQYVPAGTDSAGRAQFAQLMSGALSPRLKDKYTSPENLAPVINAVASGARKKFFPEDNSARKTAQQTLSVNGLPGQLAAYEITTGDSKTTMVVAVVSTGADLPSVVYMSVPDSKKELLPDINTVFKSIQAVAS</sequence>
<keyword evidence="2" id="KW-0472">Membrane</keyword>
<feature type="compositionally biased region" description="Low complexity" evidence="1">
    <location>
        <begin position="518"/>
        <end position="542"/>
    </location>
</feature>
<feature type="compositionally biased region" description="Polar residues" evidence="1">
    <location>
        <begin position="543"/>
        <end position="552"/>
    </location>
</feature>
<feature type="compositionally biased region" description="Polar residues" evidence="1">
    <location>
        <begin position="310"/>
        <end position="334"/>
    </location>
</feature>
<keyword evidence="2" id="KW-0812">Transmembrane</keyword>
<dbReference type="AlphaFoldDB" id="A0A9W6I6K5"/>
<feature type="compositionally biased region" description="Basic and acidic residues" evidence="1">
    <location>
        <begin position="380"/>
        <end position="406"/>
    </location>
</feature>
<proteinExistence type="predicted"/>
<evidence type="ECO:0000313" key="4">
    <source>
        <dbReference type="Proteomes" id="UP001143474"/>
    </source>
</evidence>
<keyword evidence="2" id="KW-1133">Transmembrane helix</keyword>
<feature type="region of interest" description="Disordered" evidence="1">
    <location>
        <begin position="801"/>
        <end position="831"/>
    </location>
</feature>
<feature type="compositionally biased region" description="Low complexity" evidence="1">
    <location>
        <begin position="806"/>
        <end position="823"/>
    </location>
</feature>
<feature type="compositionally biased region" description="Low complexity" evidence="1">
    <location>
        <begin position="696"/>
        <end position="714"/>
    </location>
</feature>
<reference evidence="3" key="1">
    <citation type="journal article" date="2014" name="Int. J. Syst. Evol. Microbiol.">
        <title>Complete genome sequence of Corynebacterium casei LMG S-19264T (=DSM 44701T), isolated from a smear-ripened cheese.</title>
        <authorList>
            <consortium name="US DOE Joint Genome Institute (JGI-PGF)"/>
            <person name="Walter F."/>
            <person name="Albersmeier A."/>
            <person name="Kalinowski J."/>
            <person name="Ruckert C."/>
        </authorList>
    </citation>
    <scope>NUCLEOTIDE SEQUENCE</scope>
    <source>
        <strain evidence="3">VKM Ac-2007</strain>
    </source>
</reference>
<feature type="compositionally biased region" description="Polar residues" evidence="1">
    <location>
        <begin position="120"/>
        <end position="177"/>
    </location>
</feature>
<gene>
    <name evidence="3" type="ORF">GCM10017600_55210</name>
</gene>
<feature type="region of interest" description="Disordered" evidence="1">
    <location>
        <begin position="1"/>
        <end position="744"/>
    </location>
</feature>
<evidence type="ECO:0000256" key="1">
    <source>
        <dbReference type="SAM" id="MobiDB-lite"/>
    </source>
</evidence>
<evidence type="ECO:0000313" key="3">
    <source>
        <dbReference type="EMBL" id="GLK12113.1"/>
    </source>
</evidence>
<organism evidence="3 4">
    <name type="scientific">Streptosporangium carneum</name>
    <dbReference type="NCBI Taxonomy" id="47481"/>
    <lineage>
        <taxon>Bacteria</taxon>
        <taxon>Bacillati</taxon>
        <taxon>Actinomycetota</taxon>
        <taxon>Actinomycetes</taxon>
        <taxon>Streptosporangiales</taxon>
        <taxon>Streptosporangiaceae</taxon>
        <taxon>Streptosporangium</taxon>
    </lineage>
</organism>
<dbReference type="EMBL" id="BSEV01000014">
    <property type="protein sequence ID" value="GLK12113.1"/>
    <property type="molecule type" value="Genomic_DNA"/>
</dbReference>
<accession>A0A9W6I6K5</accession>
<feature type="compositionally biased region" description="Low complexity" evidence="1">
    <location>
        <begin position="467"/>
        <end position="486"/>
    </location>
</feature>
<protein>
    <submittedName>
        <fullName evidence="3">Uncharacterized protein</fullName>
    </submittedName>
</protein>
<reference evidence="3" key="2">
    <citation type="submission" date="2023-01" db="EMBL/GenBank/DDBJ databases">
        <authorList>
            <person name="Sun Q."/>
            <person name="Evtushenko L."/>
        </authorList>
    </citation>
    <scope>NUCLEOTIDE SEQUENCE</scope>
    <source>
        <strain evidence="3">VKM Ac-2007</strain>
    </source>
</reference>
<feature type="compositionally biased region" description="Low complexity" evidence="1">
    <location>
        <begin position="672"/>
        <end position="685"/>
    </location>
</feature>
<feature type="compositionally biased region" description="Polar residues" evidence="1">
    <location>
        <begin position="587"/>
        <end position="601"/>
    </location>
</feature>
<feature type="compositionally biased region" description="Polar residues" evidence="1">
    <location>
        <begin position="185"/>
        <end position="222"/>
    </location>
</feature>
<feature type="compositionally biased region" description="Polar residues" evidence="1">
    <location>
        <begin position="93"/>
        <end position="106"/>
    </location>
</feature>
<keyword evidence="4" id="KW-1185">Reference proteome</keyword>
<feature type="compositionally biased region" description="Pro residues" evidence="1">
    <location>
        <begin position="686"/>
        <end position="695"/>
    </location>
</feature>
<comment type="caution">
    <text evidence="3">The sequence shown here is derived from an EMBL/GenBank/DDBJ whole genome shotgun (WGS) entry which is preliminary data.</text>
</comment>
<feature type="compositionally biased region" description="Gly residues" evidence="1">
    <location>
        <begin position="614"/>
        <end position="628"/>
    </location>
</feature>
<feature type="compositionally biased region" description="Polar residues" evidence="1">
    <location>
        <begin position="230"/>
        <end position="281"/>
    </location>
</feature>